<accession>A0A0A9CUW0</accession>
<reference evidence="1" key="2">
    <citation type="journal article" date="2015" name="Data Brief">
        <title>Shoot transcriptome of the giant reed, Arundo donax.</title>
        <authorList>
            <person name="Barrero R.A."/>
            <person name="Guerrero F.D."/>
            <person name="Moolhuijzen P."/>
            <person name="Goolsby J.A."/>
            <person name="Tidwell J."/>
            <person name="Bellgard S.E."/>
            <person name="Bellgard M.I."/>
        </authorList>
    </citation>
    <scope>NUCLEOTIDE SEQUENCE</scope>
    <source>
        <tissue evidence="1">Shoot tissue taken approximately 20 cm above the soil surface</tissue>
    </source>
</reference>
<dbReference type="AlphaFoldDB" id="A0A0A9CUW0"/>
<evidence type="ECO:0000313" key="1">
    <source>
        <dbReference type="EMBL" id="JAD77155.1"/>
    </source>
</evidence>
<protein>
    <submittedName>
        <fullName evidence="1">Uncharacterized protein</fullName>
    </submittedName>
</protein>
<dbReference type="EMBL" id="GBRH01220740">
    <property type="protein sequence ID" value="JAD77155.1"/>
    <property type="molecule type" value="Transcribed_RNA"/>
</dbReference>
<name>A0A0A9CUW0_ARUDO</name>
<organism evidence="1">
    <name type="scientific">Arundo donax</name>
    <name type="common">Giant reed</name>
    <name type="synonym">Donax arundinaceus</name>
    <dbReference type="NCBI Taxonomy" id="35708"/>
    <lineage>
        <taxon>Eukaryota</taxon>
        <taxon>Viridiplantae</taxon>
        <taxon>Streptophyta</taxon>
        <taxon>Embryophyta</taxon>
        <taxon>Tracheophyta</taxon>
        <taxon>Spermatophyta</taxon>
        <taxon>Magnoliopsida</taxon>
        <taxon>Liliopsida</taxon>
        <taxon>Poales</taxon>
        <taxon>Poaceae</taxon>
        <taxon>PACMAD clade</taxon>
        <taxon>Arundinoideae</taxon>
        <taxon>Arundineae</taxon>
        <taxon>Arundo</taxon>
    </lineage>
</organism>
<reference evidence="1" key="1">
    <citation type="submission" date="2014-09" db="EMBL/GenBank/DDBJ databases">
        <authorList>
            <person name="Magalhaes I.L.F."/>
            <person name="Oliveira U."/>
            <person name="Santos F.R."/>
            <person name="Vidigal T.H.D.A."/>
            <person name="Brescovit A.D."/>
            <person name="Santos A.J."/>
        </authorList>
    </citation>
    <scope>NUCLEOTIDE SEQUENCE</scope>
    <source>
        <tissue evidence="1">Shoot tissue taken approximately 20 cm above the soil surface</tissue>
    </source>
</reference>
<sequence length="30" mass="3280">MIQTYKPPSLLTLVFSRLNVCPTGSLSLSL</sequence>
<proteinExistence type="predicted"/>